<evidence type="ECO:0000259" key="5">
    <source>
        <dbReference type="PROSITE" id="PS50977"/>
    </source>
</evidence>
<comment type="caution">
    <text evidence="6">The sequence shown here is derived from an EMBL/GenBank/DDBJ whole genome shotgun (WGS) entry which is preliminary data.</text>
</comment>
<dbReference type="InterPro" id="IPR039532">
    <property type="entry name" value="TetR_C_Firmicutes"/>
</dbReference>
<evidence type="ECO:0000256" key="4">
    <source>
        <dbReference type="PROSITE-ProRule" id="PRU00335"/>
    </source>
</evidence>
<gene>
    <name evidence="6" type="ORF">H4W34_003666</name>
</gene>
<dbReference type="InterPro" id="IPR009057">
    <property type="entry name" value="Homeodomain-like_sf"/>
</dbReference>
<evidence type="ECO:0000313" key="7">
    <source>
        <dbReference type="Proteomes" id="UP000627838"/>
    </source>
</evidence>
<dbReference type="PROSITE" id="PS50977">
    <property type="entry name" value="HTH_TETR_2"/>
    <property type="match status" value="1"/>
</dbReference>
<dbReference type="RefSeq" id="WP_192760311.1">
    <property type="nucleotide sequence ID" value="NZ_JADBDZ010000001.1"/>
</dbReference>
<feature type="DNA-binding region" description="H-T-H motif" evidence="4">
    <location>
        <begin position="32"/>
        <end position="51"/>
    </location>
</feature>
<dbReference type="Gene3D" id="1.10.357.10">
    <property type="entry name" value="Tetracycline Repressor, domain 2"/>
    <property type="match status" value="1"/>
</dbReference>
<dbReference type="SUPFAM" id="SSF46689">
    <property type="entry name" value="Homeodomain-like"/>
    <property type="match status" value="1"/>
</dbReference>
<feature type="domain" description="HTH tetR-type" evidence="5">
    <location>
        <begin position="9"/>
        <end position="69"/>
    </location>
</feature>
<keyword evidence="3" id="KW-0804">Transcription</keyword>
<keyword evidence="2 4" id="KW-0238">DNA-binding</keyword>
<evidence type="ECO:0000256" key="1">
    <source>
        <dbReference type="ARBA" id="ARBA00023015"/>
    </source>
</evidence>
<dbReference type="InterPro" id="IPR036271">
    <property type="entry name" value="Tet_transcr_reg_TetR-rel_C_sf"/>
</dbReference>
<dbReference type="Proteomes" id="UP000627838">
    <property type="component" value="Unassembled WGS sequence"/>
</dbReference>
<proteinExistence type="predicted"/>
<dbReference type="EMBL" id="JADBDZ010000001">
    <property type="protein sequence ID" value="MBE1533833.1"/>
    <property type="molecule type" value="Genomic_DNA"/>
</dbReference>
<evidence type="ECO:0000256" key="2">
    <source>
        <dbReference type="ARBA" id="ARBA00023125"/>
    </source>
</evidence>
<dbReference type="InterPro" id="IPR001647">
    <property type="entry name" value="HTH_TetR"/>
</dbReference>
<dbReference type="PANTHER" id="PTHR30055">
    <property type="entry name" value="HTH-TYPE TRANSCRIPTIONAL REGULATOR RUTR"/>
    <property type="match status" value="1"/>
</dbReference>
<reference evidence="6 7" key="1">
    <citation type="submission" date="2020-10" db="EMBL/GenBank/DDBJ databases">
        <title>Sequencing the genomes of 1000 actinobacteria strains.</title>
        <authorList>
            <person name="Klenk H.-P."/>
        </authorList>
    </citation>
    <scope>NUCLEOTIDE SEQUENCE [LARGE SCALE GENOMIC DNA]</scope>
    <source>
        <strain evidence="6 7">DSM 46744</strain>
    </source>
</reference>
<keyword evidence="1" id="KW-0805">Transcription regulation</keyword>
<dbReference type="Pfam" id="PF14278">
    <property type="entry name" value="TetR_C_8"/>
    <property type="match status" value="1"/>
</dbReference>
<accession>A0ABR9JTJ8</accession>
<protein>
    <submittedName>
        <fullName evidence="6">AcrR family transcriptional regulator</fullName>
    </submittedName>
</protein>
<sequence>MNPDDPRVRRTRARLRSAILELAAERDLDAVTISAVAERAEVNRATVYLHYPDIDALVVDAMDDAIGHVARAAALCPRQAEPDRVPEPLAELFAHVAANAAVYRCMLGGQGSARFAARMRERLTAALTERFAAGARPSGPADVPADLHAAYLAGALQGVIIHWITGPHPAPAPEIALPFWRLFRG</sequence>
<evidence type="ECO:0000313" key="6">
    <source>
        <dbReference type="EMBL" id="MBE1533833.1"/>
    </source>
</evidence>
<evidence type="ECO:0000256" key="3">
    <source>
        <dbReference type="ARBA" id="ARBA00023163"/>
    </source>
</evidence>
<name>A0ABR9JTJ8_9ACTN</name>
<dbReference type="InterPro" id="IPR050109">
    <property type="entry name" value="HTH-type_TetR-like_transc_reg"/>
</dbReference>
<organism evidence="6 7">
    <name type="scientific">Actinomadura algeriensis</name>
    <dbReference type="NCBI Taxonomy" id="1679523"/>
    <lineage>
        <taxon>Bacteria</taxon>
        <taxon>Bacillati</taxon>
        <taxon>Actinomycetota</taxon>
        <taxon>Actinomycetes</taxon>
        <taxon>Streptosporangiales</taxon>
        <taxon>Thermomonosporaceae</taxon>
        <taxon>Actinomadura</taxon>
    </lineage>
</organism>
<dbReference type="PANTHER" id="PTHR30055:SF234">
    <property type="entry name" value="HTH-TYPE TRANSCRIPTIONAL REGULATOR BETI"/>
    <property type="match status" value="1"/>
</dbReference>
<dbReference type="SUPFAM" id="SSF48498">
    <property type="entry name" value="Tetracyclin repressor-like, C-terminal domain"/>
    <property type="match status" value="1"/>
</dbReference>
<keyword evidence="7" id="KW-1185">Reference proteome</keyword>
<dbReference type="Pfam" id="PF00440">
    <property type="entry name" value="TetR_N"/>
    <property type="match status" value="1"/>
</dbReference>